<reference evidence="3" key="1">
    <citation type="submission" date="2020-06" db="EMBL/GenBank/DDBJ databases">
        <authorList>
            <person name="Onetto C."/>
        </authorList>
    </citation>
    <scope>NUCLEOTIDE SEQUENCE</scope>
</reference>
<dbReference type="Gene3D" id="2.170.270.10">
    <property type="entry name" value="SET domain"/>
    <property type="match status" value="1"/>
</dbReference>
<dbReference type="SUPFAM" id="SSF82199">
    <property type="entry name" value="SET domain"/>
    <property type="match status" value="1"/>
</dbReference>
<feature type="compositionally biased region" description="Polar residues" evidence="1">
    <location>
        <begin position="189"/>
        <end position="208"/>
    </location>
</feature>
<dbReference type="SMART" id="SM00317">
    <property type="entry name" value="SET"/>
    <property type="match status" value="1"/>
</dbReference>
<feature type="domain" description="SET" evidence="2">
    <location>
        <begin position="61"/>
        <end position="356"/>
    </location>
</feature>
<dbReference type="InterPro" id="IPR001214">
    <property type="entry name" value="SET_dom"/>
</dbReference>
<feature type="region of interest" description="Disordered" evidence="1">
    <location>
        <begin position="1"/>
        <end position="62"/>
    </location>
</feature>
<dbReference type="AlphaFoldDB" id="A0A9N8JJG6"/>
<comment type="caution">
    <text evidence="3">The sequence shown here is derived from an EMBL/GenBank/DDBJ whole genome shotgun (WGS) entry which is preliminary data.</text>
</comment>
<dbReference type="PANTHER" id="PTHR47332:SF4">
    <property type="entry name" value="SET DOMAIN-CONTAINING PROTEIN 5"/>
    <property type="match status" value="1"/>
</dbReference>
<dbReference type="PROSITE" id="PS50280">
    <property type="entry name" value="SET"/>
    <property type="match status" value="1"/>
</dbReference>
<proteinExistence type="predicted"/>
<evidence type="ECO:0000256" key="1">
    <source>
        <dbReference type="SAM" id="MobiDB-lite"/>
    </source>
</evidence>
<evidence type="ECO:0000313" key="3">
    <source>
        <dbReference type="EMBL" id="CAD0089327.1"/>
    </source>
</evidence>
<dbReference type="InterPro" id="IPR046341">
    <property type="entry name" value="SET_dom_sf"/>
</dbReference>
<feature type="compositionally biased region" description="Polar residues" evidence="1">
    <location>
        <begin position="252"/>
        <end position="266"/>
    </location>
</feature>
<protein>
    <recommendedName>
        <fullName evidence="2">SET domain-containing protein</fullName>
    </recommendedName>
</protein>
<name>A0A9N8JJG6_9PEZI</name>
<dbReference type="PANTHER" id="PTHR47332">
    <property type="entry name" value="SET DOMAIN-CONTAINING PROTEIN 5"/>
    <property type="match status" value="1"/>
</dbReference>
<dbReference type="CDD" id="cd20071">
    <property type="entry name" value="SET_SMYD"/>
    <property type="match status" value="1"/>
</dbReference>
<dbReference type="EMBL" id="CAIJEN010000007">
    <property type="protein sequence ID" value="CAD0089327.1"/>
    <property type="molecule type" value="Genomic_DNA"/>
</dbReference>
<organism evidence="3 4">
    <name type="scientific">Aureobasidium vineae</name>
    <dbReference type="NCBI Taxonomy" id="2773715"/>
    <lineage>
        <taxon>Eukaryota</taxon>
        <taxon>Fungi</taxon>
        <taxon>Dikarya</taxon>
        <taxon>Ascomycota</taxon>
        <taxon>Pezizomycotina</taxon>
        <taxon>Dothideomycetes</taxon>
        <taxon>Dothideomycetidae</taxon>
        <taxon>Dothideales</taxon>
        <taxon>Saccotheciaceae</taxon>
        <taxon>Aureobasidium</taxon>
    </lineage>
</organism>
<dbReference type="InterPro" id="IPR053185">
    <property type="entry name" value="SET_domain_protein"/>
</dbReference>
<feature type="region of interest" description="Disordered" evidence="1">
    <location>
        <begin position="140"/>
        <end position="276"/>
    </location>
</feature>
<dbReference type="Pfam" id="PF00856">
    <property type="entry name" value="SET"/>
    <property type="match status" value="1"/>
</dbReference>
<gene>
    <name evidence="3" type="ORF">AWRI4619_LOCUS5715</name>
</gene>
<sequence>MSRPRIHLGSDSANDLLLPQMSVVQPEKKKKRRGGKKEQFKRQRRQERKALDDDTNSDDTEPVDMLAFESRNAGPKGLGLFATRDIEPGERLIQETPLFILPKQETLNAAIVDSFMHLRPDQRAAYLKLSSYTTCTAKTQSGVVRTSAAEDGTASLPDVEGPDSPVDENGDPAKQVDRRSCASDVQPLCSGSDTENSCKSPNSASGSGDLSLKKPDKLELSEPEDTASSPVPQPRVDSPIWNVDDLEDALPTTITDSDTGNGVNDSIESDHTDHDTDGCEITESLAVQVINIWRINSYMLDDGIALDSAGIGLTASRLNHSCVPNVYTAFNSTSGHITVQALKTITAGDELCTAYINGVGKLRSERRAQLSMWGFTCTCIACADGRDESRCRGIKTLMSKVEGVKMQMLDGAADLSVAQVEQTVEDLLDQATLMSDEGLLGPDLADVCCMLIGRREEAGVLQSSGFGILLRGYGIDNPICTAALQAGDMNEA</sequence>
<evidence type="ECO:0000259" key="2">
    <source>
        <dbReference type="PROSITE" id="PS50280"/>
    </source>
</evidence>
<evidence type="ECO:0000313" key="4">
    <source>
        <dbReference type="Proteomes" id="UP000716446"/>
    </source>
</evidence>
<dbReference type="Proteomes" id="UP000716446">
    <property type="component" value="Unassembled WGS sequence"/>
</dbReference>
<keyword evidence="4" id="KW-1185">Reference proteome</keyword>
<feature type="compositionally biased region" description="Basic and acidic residues" evidence="1">
    <location>
        <begin position="211"/>
        <end position="220"/>
    </location>
</feature>
<accession>A0A9N8JJG6</accession>
<feature type="compositionally biased region" description="Acidic residues" evidence="1">
    <location>
        <begin position="53"/>
        <end position="62"/>
    </location>
</feature>